<dbReference type="Pfam" id="PF00893">
    <property type="entry name" value="Multi_Drug_Res"/>
    <property type="match status" value="1"/>
</dbReference>
<feature type="transmembrane region" description="Helical" evidence="8">
    <location>
        <begin position="84"/>
        <end position="102"/>
    </location>
</feature>
<comment type="caution">
    <text evidence="9">The sequence shown here is derived from an EMBL/GenBank/DDBJ whole genome shotgun (WGS) entry which is preliminary data.</text>
</comment>
<dbReference type="InterPro" id="IPR000390">
    <property type="entry name" value="Small_drug/metabolite_transptr"/>
</dbReference>
<dbReference type="InterPro" id="IPR037185">
    <property type="entry name" value="EmrE-like"/>
</dbReference>
<dbReference type="InterPro" id="IPR045324">
    <property type="entry name" value="Small_multidrug_res"/>
</dbReference>
<comment type="subcellular location">
    <subcellularLocation>
        <location evidence="1 7">Cell membrane</location>
        <topology evidence="1 7">Multi-pass membrane protein</topology>
    </subcellularLocation>
</comment>
<evidence type="ECO:0000256" key="5">
    <source>
        <dbReference type="ARBA" id="ARBA00022989"/>
    </source>
</evidence>
<name>A0A9X4AMU3_9BACI</name>
<dbReference type="GO" id="GO:0005886">
    <property type="term" value="C:plasma membrane"/>
    <property type="evidence" value="ECO:0007669"/>
    <property type="project" value="UniProtKB-SubCell"/>
</dbReference>
<dbReference type="Gene3D" id="1.10.3730.20">
    <property type="match status" value="1"/>
</dbReference>
<dbReference type="FunFam" id="1.10.3730.20:FF:000001">
    <property type="entry name" value="Quaternary ammonium compound resistance transporter SugE"/>
    <property type="match status" value="1"/>
</dbReference>
<evidence type="ECO:0000256" key="6">
    <source>
        <dbReference type="ARBA" id="ARBA00023136"/>
    </source>
</evidence>
<feature type="transmembrane region" description="Helical" evidence="8">
    <location>
        <begin position="59"/>
        <end position="78"/>
    </location>
</feature>
<evidence type="ECO:0000256" key="7">
    <source>
        <dbReference type="RuleBase" id="RU003942"/>
    </source>
</evidence>
<dbReference type="Proteomes" id="UP001145050">
    <property type="component" value="Unassembled WGS sequence"/>
</dbReference>
<proteinExistence type="inferred from homology"/>
<keyword evidence="2" id="KW-0813">Transport</keyword>
<dbReference type="AlphaFoldDB" id="A0A9X4AMU3"/>
<dbReference type="GO" id="GO:0022857">
    <property type="term" value="F:transmembrane transporter activity"/>
    <property type="evidence" value="ECO:0007669"/>
    <property type="project" value="InterPro"/>
</dbReference>
<dbReference type="PANTHER" id="PTHR30561:SF1">
    <property type="entry name" value="MULTIDRUG TRANSPORTER EMRE"/>
    <property type="match status" value="1"/>
</dbReference>
<evidence type="ECO:0000256" key="3">
    <source>
        <dbReference type="ARBA" id="ARBA00022475"/>
    </source>
</evidence>
<protein>
    <submittedName>
        <fullName evidence="9">Multidrug efflux SMR transporter</fullName>
    </submittedName>
</protein>
<evidence type="ECO:0000256" key="4">
    <source>
        <dbReference type="ARBA" id="ARBA00022692"/>
    </source>
</evidence>
<dbReference type="RefSeq" id="WP_272436972.1">
    <property type="nucleotide sequence ID" value="NZ_JAMQKB010000011.1"/>
</dbReference>
<sequence length="106" mass="11338">MAYLLLGLAIVSEIIGSSMLKLSEGFTRLLPSVGSIVGYGASFYFLSLTLRVLPIGLSYAIWAGTGTALTAIIGFIFWKESFSFQTLIGLTAIIIGVAILNMPNWS</sequence>
<keyword evidence="5 8" id="KW-1133">Transmembrane helix</keyword>
<dbReference type="PANTHER" id="PTHR30561">
    <property type="entry name" value="SMR FAMILY PROTON-DEPENDENT DRUG EFFLUX TRANSPORTER SUGE"/>
    <property type="match status" value="1"/>
</dbReference>
<keyword evidence="4 7" id="KW-0812">Transmembrane</keyword>
<evidence type="ECO:0000313" key="9">
    <source>
        <dbReference type="EMBL" id="MDC3425169.1"/>
    </source>
</evidence>
<accession>A0A9X4AMU3</accession>
<evidence type="ECO:0000256" key="2">
    <source>
        <dbReference type="ARBA" id="ARBA00022448"/>
    </source>
</evidence>
<keyword evidence="10" id="KW-1185">Reference proteome</keyword>
<reference evidence="9" key="1">
    <citation type="submission" date="2022-06" db="EMBL/GenBank/DDBJ databases">
        <title>Aquibacillus sp. a new bacterium isolated from soil saline samples.</title>
        <authorList>
            <person name="Galisteo C."/>
            <person name="De La Haba R."/>
            <person name="Sanchez-Porro C."/>
            <person name="Ventosa A."/>
        </authorList>
    </citation>
    <scope>NUCLEOTIDE SEQUENCE</scope>
    <source>
        <strain evidence="9">3ASR75-11</strain>
    </source>
</reference>
<comment type="similarity">
    <text evidence="7">Belongs to the drug/metabolite transporter (DMT) superfamily. Small multidrug resistance (SMR) (TC 2.A.7.1) family.</text>
</comment>
<organism evidence="9 10">
    <name type="scientific">Terrihalobacillus insolitus</name>
    <dbReference type="NCBI Taxonomy" id="2950438"/>
    <lineage>
        <taxon>Bacteria</taxon>
        <taxon>Bacillati</taxon>
        <taxon>Bacillota</taxon>
        <taxon>Bacilli</taxon>
        <taxon>Bacillales</taxon>
        <taxon>Bacillaceae</taxon>
        <taxon>Terrihalobacillus</taxon>
    </lineage>
</organism>
<gene>
    <name evidence="9" type="ORF">NC797_11710</name>
</gene>
<evidence type="ECO:0000256" key="8">
    <source>
        <dbReference type="SAM" id="Phobius"/>
    </source>
</evidence>
<keyword evidence="6 8" id="KW-0472">Membrane</keyword>
<feature type="transmembrane region" description="Helical" evidence="8">
    <location>
        <begin position="26"/>
        <end position="47"/>
    </location>
</feature>
<keyword evidence="3" id="KW-1003">Cell membrane</keyword>
<dbReference type="SUPFAM" id="SSF103481">
    <property type="entry name" value="Multidrug resistance efflux transporter EmrE"/>
    <property type="match status" value="1"/>
</dbReference>
<evidence type="ECO:0000313" key="10">
    <source>
        <dbReference type="Proteomes" id="UP001145050"/>
    </source>
</evidence>
<dbReference type="EMBL" id="JAMQKB010000011">
    <property type="protein sequence ID" value="MDC3425169.1"/>
    <property type="molecule type" value="Genomic_DNA"/>
</dbReference>
<evidence type="ECO:0000256" key="1">
    <source>
        <dbReference type="ARBA" id="ARBA00004651"/>
    </source>
</evidence>